<evidence type="ECO:0000313" key="2">
    <source>
        <dbReference type="EMBL" id="MDG4945105.1"/>
    </source>
</evidence>
<evidence type="ECO:0000256" key="1">
    <source>
        <dbReference type="SAM" id="Coils"/>
    </source>
</evidence>
<dbReference type="EMBL" id="JANCMU010000001">
    <property type="protein sequence ID" value="MDG4945105.1"/>
    <property type="molecule type" value="Genomic_DNA"/>
</dbReference>
<accession>A0A9X4RUU0</accession>
<reference evidence="2" key="1">
    <citation type="submission" date="2022-07" db="EMBL/GenBank/DDBJ databases">
        <title>Description and genome-wide analysis of Profundicola chukchiensis gen. nov., sp. nov., marine bacteria isolated from bottom sediments of the Chukchi Sea.</title>
        <authorList>
            <person name="Romanenko L."/>
            <person name="Otstavnykh N."/>
            <person name="Kurilenko V."/>
            <person name="Eremeev V."/>
            <person name="Velansky P."/>
            <person name="Mikhailov V."/>
            <person name="Isaeva M."/>
        </authorList>
    </citation>
    <scope>NUCLEOTIDE SEQUENCE</scope>
    <source>
        <strain evidence="2">KMM 9713</strain>
    </source>
</reference>
<dbReference type="Gene3D" id="1.10.287.1490">
    <property type="match status" value="1"/>
</dbReference>
<organism evidence="2 3">
    <name type="scientific">Profundicola chukchiensis</name>
    <dbReference type="NCBI Taxonomy" id="2961959"/>
    <lineage>
        <taxon>Bacteria</taxon>
        <taxon>Pseudomonadati</taxon>
        <taxon>Bacteroidota</taxon>
        <taxon>Flavobacteriia</taxon>
        <taxon>Flavobacteriales</taxon>
        <taxon>Weeksellaceae</taxon>
        <taxon>Profundicola</taxon>
    </lineage>
</organism>
<dbReference type="Proteomes" id="UP001152599">
    <property type="component" value="Unassembled WGS sequence"/>
</dbReference>
<name>A0A9X4RUU0_9FLAO</name>
<protein>
    <submittedName>
        <fullName evidence="2">Uncharacterized protein</fullName>
    </submittedName>
</protein>
<dbReference type="RefSeq" id="WP_304419820.1">
    <property type="nucleotide sequence ID" value="NZ_JANCMU010000001.1"/>
</dbReference>
<sequence length="166" mass="19166">MNKVYLIIILLLISASGYIGFQLTESNEENQHLSTEIRNLENDIEDLESEIEELRTELDSKEKEVLSLNESLSEVQHFDKSVYSSRSSSRVSYTGATIRTNINGTFNGWEGDSVFKMMDGSVWQQAEYDYHYHYAYMPNVLIYSKNGSTYMSVEGVDKEIRVNKIY</sequence>
<keyword evidence="1" id="KW-0175">Coiled coil</keyword>
<keyword evidence="3" id="KW-1185">Reference proteome</keyword>
<feature type="coiled-coil region" evidence="1">
    <location>
        <begin position="23"/>
        <end position="71"/>
    </location>
</feature>
<proteinExistence type="predicted"/>
<dbReference type="AlphaFoldDB" id="A0A9X4RUU0"/>
<comment type="caution">
    <text evidence="2">The sequence shown here is derived from an EMBL/GenBank/DDBJ whole genome shotgun (WGS) entry which is preliminary data.</text>
</comment>
<gene>
    <name evidence="2" type="ORF">NMK71_01645</name>
</gene>
<evidence type="ECO:0000313" key="3">
    <source>
        <dbReference type="Proteomes" id="UP001152599"/>
    </source>
</evidence>